<proteinExistence type="inferred from homology"/>
<keyword evidence="3" id="KW-0378">Hydrolase</keyword>
<dbReference type="RefSeq" id="WP_301190091.1">
    <property type="nucleotide sequence ID" value="NZ_JAPDPJ010000015.1"/>
</dbReference>
<evidence type="ECO:0000313" key="4">
    <source>
        <dbReference type="EMBL" id="MCW3786526.1"/>
    </source>
</evidence>
<evidence type="ECO:0000256" key="3">
    <source>
        <dbReference type="ARBA" id="ARBA00022801"/>
    </source>
</evidence>
<comment type="caution">
    <text evidence="4">The sequence shown here is derived from an EMBL/GenBank/DDBJ whole genome shotgun (WGS) entry which is preliminary data.</text>
</comment>
<dbReference type="InterPro" id="IPR001139">
    <property type="entry name" value="Glyco_hydro_30"/>
</dbReference>
<accession>A0AAE3SET5</accession>
<gene>
    <name evidence="4" type="ORF">OM075_08610</name>
</gene>
<reference evidence="4" key="1">
    <citation type="submission" date="2022-10" db="EMBL/GenBank/DDBJ databases">
        <authorList>
            <person name="Yu W.X."/>
        </authorList>
    </citation>
    <scope>NUCLEOTIDE SEQUENCE</scope>
    <source>
        <strain evidence="4">AAT</strain>
    </source>
</reference>
<dbReference type="Proteomes" id="UP001209229">
    <property type="component" value="Unassembled WGS sequence"/>
</dbReference>
<dbReference type="Gene3D" id="2.60.40.1180">
    <property type="entry name" value="Golgi alpha-mannosidase II"/>
    <property type="match status" value="1"/>
</dbReference>
<dbReference type="InterPro" id="IPR013780">
    <property type="entry name" value="Glyco_hydro_b"/>
</dbReference>
<evidence type="ECO:0000313" key="5">
    <source>
        <dbReference type="Proteomes" id="UP001209229"/>
    </source>
</evidence>
<dbReference type="EMBL" id="JAPDPJ010000015">
    <property type="protein sequence ID" value="MCW3786526.1"/>
    <property type="molecule type" value="Genomic_DNA"/>
</dbReference>
<name>A0AAE3SET5_9BACT</name>
<dbReference type="AlphaFoldDB" id="A0AAE3SET5"/>
<keyword evidence="2" id="KW-0732">Signal</keyword>
<comment type="similarity">
    <text evidence="1">Belongs to the glycosyl hydrolase 30 family.</text>
</comment>
<dbReference type="PANTHER" id="PTHR11069:SF38">
    <property type="entry name" value="GLUCURONOXYLANASE XYNC"/>
    <property type="match status" value="1"/>
</dbReference>
<dbReference type="GO" id="GO:0016020">
    <property type="term" value="C:membrane"/>
    <property type="evidence" value="ECO:0007669"/>
    <property type="project" value="GOC"/>
</dbReference>
<organism evidence="4 5">
    <name type="scientific">Plebeiibacterium sediminum</name>
    <dbReference type="NCBI Taxonomy" id="2992112"/>
    <lineage>
        <taxon>Bacteria</taxon>
        <taxon>Pseudomonadati</taxon>
        <taxon>Bacteroidota</taxon>
        <taxon>Bacteroidia</taxon>
        <taxon>Marinilabiliales</taxon>
        <taxon>Marinilabiliaceae</taxon>
        <taxon>Plebeiibacterium</taxon>
    </lineage>
</organism>
<keyword evidence="5" id="KW-1185">Reference proteome</keyword>
<dbReference type="GO" id="GO:0006665">
    <property type="term" value="P:sphingolipid metabolic process"/>
    <property type="evidence" value="ECO:0007669"/>
    <property type="project" value="InterPro"/>
</dbReference>
<evidence type="ECO:0000256" key="1">
    <source>
        <dbReference type="ARBA" id="ARBA00005382"/>
    </source>
</evidence>
<protein>
    <recommendedName>
        <fullName evidence="6">Xylanase</fullName>
    </recommendedName>
</protein>
<dbReference type="PROSITE" id="PS51257">
    <property type="entry name" value="PROKAR_LIPOPROTEIN"/>
    <property type="match status" value="1"/>
</dbReference>
<dbReference type="SUPFAM" id="SSF51011">
    <property type="entry name" value="Glycosyl hydrolase domain"/>
    <property type="match status" value="1"/>
</dbReference>
<dbReference type="InterPro" id="IPR017853">
    <property type="entry name" value="GH"/>
</dbReference>
<sequence>MKRNLLFLATAVTLLLFSCSKDETLQDIEENIPKGTATINASSTQQYIRGFGGASIRGWIPDLTSYERQKAFDPNNGMGLSVLRVRVSPTPSEWIKEKPTIDAAKQYGASVIATAWSAPAWMKDNNNLVGGKLKSGNYSSFANHLKNFCTEVGGVDAISPWNEPDWECGYESMHNSAYEIASFIRNYGANCGAPVMGPESLNMNESLTTTVVNNAGSNLKYVCGHIYGKTPYYHNWGKEVWMTEHITDNSANSGNDWASAMETATEIHNCMNVGWSMWVHWYLRRSYSLIDENSNVTKRGYVVTQFAKFIRPGSNKISCTANPSSGVYTTAYKKGSKIVVVAINTNSGSVYQGFNLTGATVSGFDRYRTTSSSNLAHDSFNVSGSYYGITLPGNSITTLVSR</sequence>
<dbReference type="Gene3D" id="3.20.20.80">
    <property type="entry name" value="Glycosidases"/>
    <property type="match status" value="1"/>
</dbReference>
<dbReference type="SUPFAM" id="SSF51445">
    <property type="entry name" value="(Trans)glycosidases"/>
    <property type="match status" value="1"/>
</dbReference>
<evidence type="ECO:0000256" key="2">
    <source>
        <dbReference type="ARBA" id="ARBA00022729"/>
    </source>
</evidence>
<dbReference type="PANTHER" id="PTHR11069">
    <property type="entry name" value="GLUCOSYLCERAMIDASE"/>
    <property type="match status" value="1"/>
</dbReference>
<evidence type="ECO:0008006" key="6">
    <source>
        <dbReference type="Google" id="ProtNLM"/>
    </source>
</evidence>
<dbReference type="GO" id="GO:0004348">
    <property type="term" value="F:glucosylceramidase activity"/>
    <property type="evidence" value="ECO:0007669"/>
    <property type="project" value="InterPro"/>
</dbReference>